<reference evidence="3" key="1">
    <citation type="submission" date="2023-05" db="EMBL/GenBank/DDBJ databases">
        <title>Mariniplasma microaerophilum sp. nov., a novel anaerobic mollicute isolated from terrestrial mud volcano, Taman Peninsula, Russia.</title>
        <authorList>
            <person name="Khomyakova M.A."/>
            <person name="Merkel A.Y."/>
            <person name="Slobodkin A.I."/>
        </authorList>
    </citation>
    <scope>NUCLEOTIDE SEQUENCE</scope>
    <source>
        <strain evidence="3">M4Ah</strain>
    </source>
</reference>
<keyword evidence="4" id="KW-1185">Reference proteome</keyword>
<protein>
    <submittedName>
        <fullName evidence="3">Zinc-binding dehydrogenase</fullName>
    </submittedName>
</protein>
<gene>
    <name evidence="3" type="ORF">QJ521_04430</name>
</gene>
<sequence length="423" mass="47084">MMKTTAVRLYGVKDLRLESFELPKIKSTEILAKVISDSICMSTYKAVNQGSSHKRVPSNVDTHPTIIGHEFCLELLEVGEKWQGIYNIGDKYAIQPALNYKGSLDAPGYSYQFIGGNATYVIIPEEVMIQNCLLPFEGEGYFSGSLAEPFSCVAGAFHENFRSNFETHIHDMDIKKDGAMILLAAAGPMGLAAIEYAVNRDITPKLLIVTDIDQNRLDRASKMISPEFAEKKGVKLIYVNTINFSDPVNQIKALNHNQGFDDVFIFAPVKMLAEQGNQLLAQKGCLNFFAGPTDPNFSASFNYYKLHYEGHRITGTSGGNTNDMLEVLDMFSKNILRPEIMISHVGGLDSVIDTTLNLPQVPGAKKLVYTHISMPMTAISDFKELGKNDTIFYELSEICDRHNGLWSVEAENYLLKHGKKIEV</sequence>
<comment type="caution">
    <text evidence="3">The sequence shown here is derived from an EMBL/GenBank/DDBJ whole genome shotgun (WGS) entry which is preliminary data.</text>
</comment>
<dbReference type="Gene3D" id="3.90.180.10">
    <property type="entry name" value="Medium-chain alcohol dehydrogenases, catalytic domain"/>
    <property type="match status" value="1"/>
</dbReference>
<name>A0AAW6U8K3_9MOLU</name>
<evidence type="ECO:0000313" key="4">
    <source>
        <dbReference type="Proteomes" id="UP001431532"/>
    </source>
</evidence>
<dbReference type="EMBL" id="JASCXW010000011">
    <property type="protein sequence ID" value="MDI6452802.1"/>
    <property type="molecule type" value="Genomic_DNA"/>
</dbReference>
<organism evidence="3 4">
    <name type="scientific">Peloplasma aerotolerans</name>
    <dbReference type="NCBI Taxonomy" id="3044389"/>
    <lineage>
        <taxon>Bacteria</taxon>
        <taxon>Bacillati</taxon>
        <taxon>Mycoplasmatota</taxon>
        <taxon>Mollicutes</taxon>
        <taxon>Acholeplasmatales</taxon>
        <taxon>Acholeplasmataceae</taxon>
        <taxon>Peloplasma</taxon>
    </lineage>
</organism>
<dbReference type="GO" id="GO:0016491">
    <property type="term" value="F:oxidoreductase activity"/>
    <property type="evidence" value="ECO:0007669"/>
    <property type="project" value="UniProtKB-KW"/>
</dbReference>
<proteinExistence type="predicted"/>
<feature type="domain" description="Alcohol dehydrogenase-like C-terminal" evidence="2">
    <location>
        <begin position="188"/>
        <end position="332"/>
    </location>
</feature>
<dbReference type="Gene3D" id="3.40.50.720">
    <property type="entry name" value="NAD(P)-binding Rossmann-like Domain"/>
    <property type="match status" value="1"/>
</dbReference>
<dbReference type="CDD" id="cd08238">
    <property type="entry name" value="sorbose_phosphate_red"/>
    <property type="match status" value="1"/>
</dbReference>
<accession>A0AAW6U8K3</accession>
<dbReference type="Pfam" id="PF00107">
    <property type="entry name" value="ADH_zinc_N"/>
    <property type="match status" value="1"/>
</dbReference>
<evidence type="ECO:0000313" key="3">
    <source>
        <dbReference type="EMBL" id="MDI6452802.1"/>
    </source>
</evidence>
<dbReference type="PANTHER" id="PTHR43401:SF2">
    <property type="entry name" value="L-THREONINE 3-DEHYDROGENASE"/>
    <property type="match status" value="1"/>
</dbReference>
<keyword evidence="1" id="KW-0560">Oxidoreductase</keyword>
<dbReference type="InterPro" id="IPR013149">
    <property type="entry name" value="ADH-like_C"/>
</dbReference>
<dbReference type="PANTHER" id="PTHR43401">
    <property type="entry name" value="L-THREONINE 3-DEHYDROGENASE"/>
    <property type="match status" value="1"/>
</dbReference>
<evidence type="ECO:0000256" key="1">
    <source>
        <dbReference type="ARBA" id="ARBA00023002"/>
    </source>
</evidence>
<dbReference type="InterPro" id="IPR036291">
    <property type="entry name" value="NAD(P)-bd_dom_sf"/>
</dbReference>
<dbReference type="InterPro" id="IPR050129">
    <property type="entry name" value="Zn_alcohol_dh"/>
</dbReference>
<dbReference type="SUPFAM" id="SSF50129">
    <property type="entry name" value="GroES-like"/>
    <property type="match status" value="1"/>
</dbReference>
<dbReference type="AlphaFoldDB" id="A0AAW6U8K3"/>
<dbReference type="SUPFAM" id="SSF51735">
    <property type="entry name" value="NAD(P)-binding Rossmann-fold domains"/>
    <property type="match status" value="1"/>
</dbReference>
<evidence type="ECO:0000259" key="2">
    <source>
        <dbReference type="Pfam" id="PF00107"/>
    </source>
</evidence>
<dbReference type="Proteomes" id="UP001431532">
    <property type="component" value="Unassembled WGS sequence"/>
</dbReference>
<dbReference type="InterPro" id="IPR011032">
    <property type="entry name" value="GroES-like_sf"/>
</dbReference>